<feature type="transmembrane region" description="Helical" evidence="2">
    <location>
        <begin position="74"/>
        <end position="94"/>
    </location>
</feature>
<organism evidence="3">
    <name type="scientific">Darwinula stevensoni</name>
    <dbReference type="NCBI Taxonomy" id="69355"/>
    <lineage>
        <taxon>Eukaryota</taxon>
        <taxon>Metazoa</taxon>
        <taxon>Ecdysozoa</taxon>
        <taxon>Arthropoda</taxon>
        <taxon>Crustacea</taxon>
        <taxon>Oligostraca</taxon>
        <taxon>Ostracoda</taxon>
        <taxon>Podocopa</taxon>
        <taxon>Podocopida</taxon>
        <taxon>Darwinulocopina</taxon>
        <taxon>Darwinuloidea</taxon>
        <taxon>Darwinulidae</taxon>
        <taxon>Darwinula</taxon>
    </lineage>
</organism>
<protein>
    <submittedName>
        <fullName evidence="3">Uncharacterized protein</fullName>
    </submittedName>
</protein>
<keyword evidence="4" id="KW-1185">Reference proteome</keyword>
<keyword evidence="2" id="KW-0472">Membrane</keyword>
<name>A0A7R9FRS5_9CRUS</name>
<feature type="transmembrane region" description="Helical" evidence="2">
    <location>
        <begin position="272"/>
        <end position="294"/>
    </location>
</feature>
<feature type="transmembrane region" description="Helical" evidence="2">
    <location>
        <begin position="444"/>
        <end position="469"/>
    </location>
</feature>
<feature type="transmembrane region" description="Helical" evidence="2">
    <location>
        <begin position="404"/>
        <end position="424"/>
    </location>
</feature>
<feature type="region of interest" description="Disordered" evidence="1">
    <location>
        <begin position="605"/>
        <end position="627"/>
    </location>
</feature>
<dbReference type="PANTHER" id="PTHR36694">
    <property type="entry name" value="PASIFLORA 1, ISOFORM A-RELATED"/>
    <property type="match status" value="1"/>
</dbReference>
<reference evidence="3" key="1">
    <citation type="submission" date="2020-11" db="EMBL/GenBank/DDBJ databases">
        <authorList>
            <person name="Tran Van P."/>
        </authorList>
    </citation>
    <scope>NUCLEOTIDE SEQUENCE</scope>
</reference>
<evidence type="ECO:0000313" key="3">
    <source>
        <dbReference type="EMBL" id="CAD7252489.1"/>
    </source>
</evidence>
<dbReference type="PANTHER" id="PTHR36694:SF11">
    <property type="entry name" value="LP21121P-RELATED"/>
    <property type="match status" value="1"/>
</dbReference>
<dbReference type="Proteomes" id="UP000677054">
    <property type="component" value="Unassembled WGS sequence"/>
</dbReference>
<dbReference type="AlphaFoldDB" id="A0A7R9FRS5"/>
<keyword evidence="2" id="KW-1133">Transmembrane helix</keyword>
<sequence>MDEGGGKTEGHDDLAFSSITNTYDVLEDEAVGTRTAWDLGASRSFGSRSFSLSGLEKKMVCVKTCCCCCCDTRVGTIVVGVLSLIGSIVALIAGSVSIAQINKVYSGSYQDIINYYGYTGGSYNSVMIYIWLAVLSNYQTLGSKTDTVQPIMIPGPNAQGYPAYGPNGQVYPAYGPNGQVIPAYNPNSHAYNGYAPTGDFQAKGGNGYHSMEAHPYHVNTTDVHGSTSPPPPPTYNTSNNPPSIGSVVAVISGSVSIVLINKVYSGSYQDVVKYYGFFSPSYKTSLACIGYTIYFTTSVGMNKINVGVFAVQIIIAVVYLGIMIYIWLAVLSNYQTVGSKTDTVHPIMIYGPNAQGYPAYGPNGQVYPAYDPNSHAFNGYDPTGDFQAKGGDGHHSMEAHPFQIGSIVAVIAGSVIITQINMVYSGIYQDIVRQYGHVNDGYKILLGIMIGFVVISSIFVLSSIALIYGAAKRNACLHLPWVIMDALYLLASLASIGFAIYLTNFAAINKINVAIFVFQVIIAVVYLGLYPGLRNTNRSESIDAAIMICIWLAVLSNYQTLRNNADTVNPIMITGPNGQVYPGYGPNGQVYPAFGPKAQAYNGDDPSRDFQANGGDGHHSRKRTRFV</sequence>
<feature type="transmembrane region" description="Helical" evidence="2">
    <location>
        <begin position="115"/>
        <end position="134"/>
    </location>
</feature>
<dbReference type="EMBL" id="LR904009">
    <property type="protein sequence ID" value="CAD7252489.1"/>
    <property type="molecule type" value="Genomic_DNA"/>
</dbReference>
<feature type="transmembrane region" description="Helical" evidence="2">
    <location>
        <begin position="243"/>
        <end position="260"/>
    </location>
</feature>
<accession>A0A7R9FRS5</accession>
<dbReference type="EMBL" id="CAJPEV010004492">
    <property type="protein sequence ID" value="CAG0901872.1"/>
    <property type="molecule type" value="Genomic_DNA"/>
</dbReference>
<evidence type="ECO:0000313" key="4">
    <source>
        <dbReference type="Proteomes" id="UP000677054"/>
    </source>
</evidence>
<feature type="transmembrane region" description="Helical" evidence="2">
    <location>
        <begin position="306"/>
        <end position="330"/>
    </location>
</feature>
<keyword evidence="2" id="KW-0812">Transmembrane</keyword>
<feature type="region of interest" description="Disordered" evidence="1">
    <location>
        <begin position="219"/>
        <end position="239"/>
    </location>
</feature>
<evidence type="ECO:0000256" key="1">
    <source>
        <dbReference type="SAM" id="MobiDB-lite"/>
    </source>
</evidence>
<gene>
    <name evidence="3" type="ORF">DSTB1V02_LOCUS12247</name>
</gene>
<evidence type="ECO:0000256" key="2">
    <source>
        <dbReference type="SAM" id="Phobius"/>
    </source>
</evidence>
<proteinExistence type="predicted"/>
<feature type="transmembrane region" description="Helical" evidence="2">
    <location>
        <begin position="481"/>
        <end position="501"/>
    </location>
</feature>
<feature type="transmembrane region" description="Helical" evidence="2">
    <location>
        <begin position="513"/>
        <end position="530"/>
    </location>
</feature>